<name>H5TDM9_9ALTE</name>
<dbReference type="InterPro" id="IPR009777">
    <property type="entry name" value="ZapD"/>
</dbReference>
<accession>H5TDM9</accession>
<keyword evidence="2 5" id="KW-0132">Cell division</keyword>
<dbReference type="Gene3D" id="1.10.3900.10">
    <property type="entry name" value="YacF-like"/>
    <property type="match status" value="1"/>
</dbReference>
<dbReference type="SUPFAM" id="SSF160950">
    <property type="entry name" value="YacF-like"/>
    <property type="match status" value="1"/>
</dbReference>
<evidence type="ECO:0000256" key="4">
    <source>
        <dbReference type="ARBA" id="ARBA00023306"/>
    </source>
</evidence>
<keyword evidence="7" id="KW-1185">Reference proteome</keyword>
<dbReference type="GO" id="GO:0032153">
    <property type="term" value="C:cell division site"/>
    <property type="evidence" value="ECO:0007669"/>
    <property type="project" value="TreeGrafter"/>
</dbReference>
<evidence type="ECO:0000256" key="2">
    <source>
        <dbReference type="ARBA" id="ARBA00022618"/>
    </source>
</evidence>
<organism evidence="6 7">
    <name type="scientific">Glaciecola punicea ACAM 611</name>
    <dbReference type="NCBI Taxonomy" id="1121923"/>
    <lineage>
        <taxon>Bacteria</taxon>
        <taxon>Pseudomonadati</taxon>
        <taxon>Pseudomonadota</taxon>
        <taxon>Gammaproteobacteria</taxon>
        <taxon>Alteromonadales</taxon>
        <taxon>Alteromonadaceae</taxon>
        <taxon>Glaciecola</taxon>
    </lineage>
</organism>
<evidence type="ECO:0000313" key="7">
    <source>
        <dbReference type="Proteomes" id="UP000053586"/>
    </source>
</evidence>
<comment type="function">
    <text evidence="5">Cell division factor that enhances FtsZ-ring assembly. Directly interacts with FtsZ and promotes bundling of FtsZ protofilaments, with a reduction in FtsZ GTPase activity.</text>
</comment>
<dbReference type="eggNOG" id="COG4582">
    <property type="taxonomic scope" value="Bacteria"/>
</dbReference>
<dbReference type="Proteomes" id="UP000053586">
    <property type="component" value="Unassembled WGS sequence"/>
</dbReference>
<dbReference type="InterPro" id="IPR027462">
    <property type="entry name" value="ZapD_C"/>
</dbReference>
<comment type="caution">
    <text evidence="6">The sequence shown here is derived from an EMBL/GenBank/DDBJ whole genome shotgun (WGS) entry which is preliminary data.</text>
</comment>
<dbReference type="GO" id="GO:0043093">
    <property type="term" value="P:FtsZ-dependent cytokinesis"/>
    <property type="evidence" value="ECO:0007669"/>
    <property type="project" value="UniProtKB-UniRule"/>
</dbReference>
<sequence>MSVALYEFPLCEKVRNYLRLEQLFAQLKEAKNASSENHYLHFFEVFFNTIDMVDRLDLRTDFLRDIDAQERKLLHWSRHPDINSSALEAALHNLHTIGSNIKQNKKLGASLREERFLGTIRQRFSTPGGVTSFDLPSLFCWLKQDNASKKLAMDKWLSHLNIVEDSLEMLLSFLRQKSSFHTITSKSGYHQGTAEDKVEMVRIQCDSGIFPVVSGSRNRFAIKFMKLNTEIGTSEAVTSTIELKLACC</sequence>
<dbReference type="Gene3D" id="2.60.440.10">
    <property type="entry name" value="YacF-like domains"/>
    <property type="match status" value="1"/>
</dbReference>
<evidence type="ECO:0000256" key="1">
    <source>
        <dbReference type="ARBA" id="ARBA00022490"/>
    </source>
</evidence>
<dbReference type="OrthoDB" id="5294622at2"/>
<dbReference type="AlphaFoldDB" id="H5TDM9"/>
<dbReference type="InterPro" id="IPR036268">
    <property type="entry name" value="ZapD_sf"/>
</dbReference>
<dbReference type="PANTHER" id="PTHR39455:SF1">
    <property type="entry name" value="CELL DIVISION PROTEIN ZAPD"/>
    <property type="match status" value="1"/>
</dbReference>
<dbReference type="GO" id="GO:0005737">
    <property type="term" value="C:cytoplasm"/>
    <property type="evidence" value="ECO:0007669"/>
    <property type="project" value="UniProtKB-SubCell"/>
</dbReference>
<dbReference type="Pfam" id="PF07072">
    <property type="entry name" value="ZapD"/>
    <property type="match status" value="1"/>
</dbReference>
<evidence type="ECO:0000256" key="3">
    <source>
        <dbReference type="ARBA" id="ARBA00023210"/>
    </source>
</evidence>
<evidence type="ECO:0000313" key="6">
    <source>
        <dbReference type="EMBL" id="GAB56406.1"/>
    </source>
</evidence>
<dbReference type="RefSeq" id="WP_006006522.1">
    <property type="nucleotide sequence ID" value="NZ_BAET01000028.1"/>
</dbReference>
<dbReference type="STRING" id="56804.BAE46_05305"/>
<proteinExistence type="inferred from homology"/>
<dbReference type="PANTHER" id="PTHR39455">
    <property type="entry name" value="CELL DIVISION PROTEIN ZAPD"/>
    <property type="match status" value="1"/>
</dbReference>
<keyword evidence="1 5" id="KW-0963">Cytoplasm</keyword>
<reference evidence="6 7" key="1">
    <citation type="journal article" date="2012" name="J. Bacteriol.">
        <title>Genome sequence of proteorhodopsin-containing sea ice bacterium Glaciecola punicea ACAM 611T.</title>
        <authorList>
            <person name="Qin Q.-L."/>
            <person name="Xie B.-B."/>
            <person name="Shu Y.-L."/>
            <person name="Rong J.-C."/>
            <person name="Zhao D.-L."/>
            <person name="Zhang X.-Y."/>
            <person name="Chen X.-L."/>
            <person name="Zhou B.-C."/>
            <person name="Zhanga Y.-Z."/>
        </authorList>
    </citation>
    <scope>NUCLEOTIDE SEQUENCE [LARGE SCALE GENOMIC DNA]</scope>
    <source>
        <strain evidence="6 7">ACAM 611</strain>
    </source>
</reference>
<protein>
    <recommendedName>
        <fullName evidence="5">Cell division protein ZapD</fullName>
    </recommendedName>
    <alternativeName>
        <fullName evidence="5">Z ring-associated protein D</fullName>
    </alternativeName>
</protein>
<keyword evidence="3 5" id="KW-0717">Septation</keyword>
<comment type="subcellular location">
    <subcellularLocation>
        <location evidence="5">Cytoplasm</location>
    </subcellularLocation>
    <text evidence="5">Localizes to mid-cell in an FtsZ-dependent manner.</text>
</comment>
<comment type="subunit">
    <text evidence="5">Interacts with FtsZ.</text>
</comment>
<dbReference type="EMBL" id="BAET01000028">
    <property type="protein sequence ID" value="GAB56406.1"/>
    <property type="molecule type" value="Genomic_DNA"/>
</dbReference>
<comment type="similarity">
    <text evidence="5">Belongs to the ZapD family.</text>
</comment>
<keyword evidence="4 5" id="KW-0131">Cell cycle</keyword>
<gene>
    <name evidence="5" type="primary">zapD</name>
    <name evidence="6" type="ORF">GPUN_2291</name>
</gene>
<reference evidence="6 7" key="2">
    <citation type="journal article" date="2017" name="Antonie Van Leeuwenhoek">
        <title>Rhizobium rhizosphaerae sp. nov., a novel species isolated from rice rhizosphere.</title>
        <authorList>
            <person name="Zhao J.J."/>
            <person name="Zhang J."/>
            <person name="Zhang R.J."/>
            <person name="Zhang C.W."/>
            <person name="Yin H.Q."/>
            <person name="Zhang X.X."/>
        </authorList>
    </citation>
    <scope>NUCLEOTIDE SEQUENCE [LARGE SCALE GENOMIC DNA]</scope>
    <source>
        <strain evidence="6 7">ACAM 611</strain>
    </source>
</reference>
<evidence type="ECO:0000256" key="5">
    <source>
        <dbReference type="HAMAP-Rule" id="MF_01092"/>
    </source>
</evidence>
<dbReference type="HAMAP" id="MF_01092">
    <property type="entry name" value="ZapD"/>
    <property type="match status" value="1"/>
</dbReference>
<dbReference type="GO" id="GO:0000917">
    <property type="term" value="P:division septum assembly"/>
    <property type="evidence" value="ECO:0007669"/>
    <property type="project" value="UniProtKB-KW"/>
</dbReference>